<dbReference type="InterPro" id="IPR021765">
    <property type="entry name" value="UstYa-like"/>
</dbReference>
<keyword evidence="4" id="KW-0812">Transmembrane</keyword>
<name>A0A6A6YEM0_9PEZI</name>
<dbReference type="AlphaFoldDB" id="A0A6A6YEM0"/>
<dbReference type="PANTHER" id="PTHR33365">
    <property type="entry name" value="YALI0B05434P"/>
    <property type="match status" value="1"/>
</dbReference>
<dbReference type="GeneID" id="54469210"/>
<evidence type="ECO:0000256" key="4">
    <source>
        <dbReference type="SAM" id="Phobius"/>
    </source>
</evidence>
<keyword evidence="4" id="KW-1133">Transmembrane helix</keyword>
<protein>
    <submittedName>
        <fullName evidence="5 7">Uncharacterized protein</fullName>
    </submittedName>
</protein>
<feature type="transmembrane region" description="Helical" evidence="4">
    <location>
        <begin position="23"/>
        <end position="44"/>
    </location>
</feature>
<feature type="region of interest" description="Disordered" evidence="3">
    <location>
        <begin position="174"/>
        <end position="197"/>
    </location>
</feature>
<dbReference type="PANTHER" id="PTHR33365:SF4">
    <property type="entry name" value="CYCLOCHLOROTINE BIOSYNTHESIS PROTEIN O"/>
    <property type="match status" value="1"/>
</dbReference>
<evidence type="ECO:0000256" key="3">
    <source>
        <dbReference type="SAM" id="MobiDB-lite"/>
    </source>
</evidence>
<dbReference type="GO" id="GO:0043386">
    <property type="term" value="P:mycotoxin biosynthetic process"/>
    <property type="evidence" value="ECO:0007669"/>
    <property type="project" value="InterPro"/>
</dbReference>
<proteinExistence type="inferred from homology"/>
<dbReference type="RefSeq" id="XP_033574013.1">
    <property type="nucleotide sequence ID" value="XM_033728317.1"/>
</dbReference>
<dbReference type="EMBL" id="MU003706">
    <property type="protein sequence ID" value="KAF2807049.1"/>
    <property type="molecule type" value="Genomic_DNA"/>
</dbReference>
<gene>
    <name evidence="5 7" type="ORF">BDZ99DRAFT_573718</name>
</gene>
<sequence>MAPYQHLDDPYDYESSPTPRKPIFTACRAFSVVFAVAVFAVIIFQAQIWTLLQKIHFGQCGGAITHNVLFHDRKDLGDAGAVGDQAWKALMPPPTADSREGVITVQINETYTLPYEASYTHALHCLDAMRNMFFHEPASVLQANIKKREHMGHCLSYVAQHVLCSADDTIERVKPPRDSAGNYLPEEGDGQSARQELHTCRDRSKTEQILHELTHAEPRSLKYPEVRREVDRLDEYYEECPGCFYN</sequence>
<evidence type="ECO:0000256" key="2">
    <source>
        <dbReference type="ARBA" id="ARBA00035112"/>
    </source>
</evidence>
<reference evidence="7" key="2">
    <citation type="submission" date="2020-04" db="EMBL/GenBank/DDBJ databases">
        <authorList>
            <consortium name="NCBI Genome Project"/>
        </authorList>
    </citation>
    <scope>NUCLEOTIDE SEQUENCE</scope>
    <source>
        <strain evidence="7">CBS 304.34</strain>
    </source>
</reference>
<dbReference type="Proteomes" id="UP000504636">
    <property type="component" value="Unplaced"/>
</dbReference>
<evidence type="ECO:0000313" key="7">
    <source>
        <dbReference type="RefSeq" id="XP_033574013.1"/>
    </source>
</evidence>
<dbReference type="Pfam" id="PF11807">
    <property type="entry name" value="UstYa"/>
    <property type="match status" value="1"/>
</dbReference>
<organism evidence="5">
    <name type="scientific">Mytilinidion resinicola</name>
    <dbReference type="NCBI Taxonomy" id="574789"/>
    <lineage>
        <taxon>Eukaryota</taxon>
        <taxon>Fungi</taxon>
        <taxon>Dikarya</taxon>
        <taxon>Ascomycota</taxon>
        <taxon>Pezizomycotina</taxon>
        <taxon>Dothideomycetes</taxon>
        <taxon>Pleosporomycetidae</taxon>
        <taxon>Mytilinidiales</taxon>
        <taxon>Mytilinidiaceae</taxon>
        <taxon>Mytilinidion</taxon>
    </lineage>
</organism>
<evidence type="ECO:0000313" key="6">
    <source>
        <dbReference type="Proteomes" id="UP000504636"/>
    </source>
</evidence>
<reference evidence="5 7" key="1">
    <citation type="journal article" date="2020" name="Stud. Mycol.">
        <title>101 Dothideomycetes genomes: a test case for predicting lifestyles and emergence of pathogens.</title>
        <authorList>
            <person name="Haridas S."/>
            <person name="Albert R."/>
            <person name="Binder M."/>
            <person name="Bloem J."/>
            <person name="Labutti K."/>
            <person name="Salamov A."/>
            <person name="Andreopoulos B."/>
            <person name="Baker S."/>
            <person name="Barry K."/>
            <person name="Bills G."/>
            <person name="Bluhm B."/>
            <person name="Cannon C."/>
            <person name="Castanera R."/>
            <person name="Culley D."/>
            <person name="Daum C."/>
            <person name="Ezra D."/>
            <person name="Gonzalez J."/>
            <person name="Henrissat B."/>
            <person name="Kuo A."/>
            <person name="Liang C."/>
            <person name="Lipzen A."/>
            <person name="Lutzoni F."/>
            <person name="Magnuson J."/>
            <person name="Mondo S."/>
            <person name="Nolan M."/>
            <person name="Ohm R."/>
            <person name="Pangilinan J."/>
            <person name="Park H.-J."/>
            <person name="Ramirez L."/>
            <person name="Alfaro M."/>
            <person name="Sun H."/>
            <person name="Tritt A."/>
            <person name="Yoshinaga Y."/>
            <person name="Zwiers L.-H."/>
            <person name="Turgeon B."/>
            <person name="Goodwin S."/>
            <person name="Spatafora J."/>
            <person name="Crous P."/>
            <person name="Grigoriev I."/>
        </authorList>
    </citation>
    <scope>NUCLEOTIDE SEQUENCE</scope>
    <source>
        <strain evidence="5 7">CBS 304.34</strain>
    </source>
</reference>
<evidence type="ECO:0000313" key="5">
    <source>
        <dbReference type="EMBL" id="KAF2807049.1"/>
    </source>
</evidence>
<comment type="similarity">
    <text evidence="2">Belongs to the ustYa family.</text>
</comment>
<evidence type="ECO:0000256" key="1">
    <source>
        <dbReference type="ARBA" id="ARBA00004685"/>
    </source>
</evidence>
<accession>A0A6A6YEM0</accession>
<keyword evidence="4" id="KW-0472">Membrane</keyword>
<dbReference type="OrthoDB" id="3663442at2759"/>
<keyword evidence="6" id="KW-1185">Reference proteome</keyword>
<reference evidence="7" key="3">
    <citation type="submission" date="2025-04" db="UniProtKB">
        <authorList>
            <consortium name="RefSeq"/>
        </authorList>
    </citation>
    <scope>IDENTIFICATION</scope>
    <source>
        <strain evidence="7">CBS 304.34</strain>
    </source>
</reference>
<comment type="pathway">
    <text evidence="1">Mycotoxin biosynthesis.</text>
</comment>